<comment type="pathway">
    <text evidence="1">Porphyrin-containing compound metabolism; protoporphyrin-IX biosynthesis; coproporphyrinogen-III from 5-aminolevulinate: step 1/4.</text>
</comment>
<evidence type="ECO:0000256" key="1">
    <source>
        <dbReference type="ARBA" id="ARBA00004694"/>
    </source>
</evidence>
<evidence type="ECO:0000256" key="11">
    <source>
        <dbReference type="RuleBase" id="RU000515"/>
    </source>
</evidence>
<dbReference type="EMBL" id="OU015584">
    <property type="protein sequence ID" value="CAG5083166.1"/>
    <property type="molecule type" value="Genomic_DNA"/>
</dbReference>
<proteinExistence type="inferred from homology"/>
<evidence type="ECO:0000256" key="9">
    <source>
        <dbReference type="PIRSR" id="PIRSR001415-1"/>
    </source>
</evidence>
<comment type="subunit">
    <text evidence="11">Homooctamer.</text>
</comment>
<keyword evidence="14" id="KW-1185">Reference proteome</keyword>
<dbReference type="CDD" id="cd04823">
    <property type="entry name" value="ALAD_PBGS_aspartate_rich"/>
    <property type="match status" value="1"/>
</dbReference>
<dbReference type="InterPro" id="IPR001731">
    <property type="entry name" value="ALAD"/>
</dbReference>
<name>A0A916JN15_9FLAO</name>
<feature type="active site" description="Schiff-base intermediate with substrate" evidence="9">
    <location>
        <position position="196"/>
    </location>
</feature>
<dbReference type="PRINTS" id="PR00144">
    <property type="entry name" value="DALDHYDRTASE"/>
</dbReference>
<dbReference type="PANTHER" id="PTHR11458:SF0">
    <property type="entry name" value="DELTA-AMINOLEVULINIC ACID DEHYDRATASE"/>
    <property type="match status" value="1"/>
</dbReference>
<dbReference type="SUPFAM" id="SSF51569">
    <property type="entry name" value="Aldolase"/>
    <property type="match status" value="1"/>
</dbReference>
<accession>A0A916JN15</accession>
<dbReference type="FunFam" id="3.20.20.70:FF:000019">
    <property type="entry name" value="Delta-aminolevulinic acid dehydratase"/>
    <property type="match status" value="1"/>
</dbReference>
<dbReference type="Pfam" id="PF00490">
    <property type="entry name" value="ALAD"/>
    <property type="match status" value="1"/>
</dbReference>
<evidence type="ECO:0000313" key="13">
    <source>
        <dbReference type="EMBL" id="CAG5083166.1"/>
    </source>
</evidence>
<dbReference type="GO" id="GO:0005829">
    <property type="term" value="C:cytosol"/>
    <property type="evidence" value="ECO:0007669"/>
    <property type="project" value="TreeGrafter"/>
</dbReference>
<keyword evidence="6 11" id="KW-0456">Lyase</keyword>
<evidence type="ECO:0000256" key="12">
    <source>
        <dbReference type="RuleBase" id="RU004161"/>
    </source>
</evidence>
<dbReference type="PROSITE" id="PS00169">
    <property type="entry name" value="D_ALA_DEHYDRATASE"/>
    <property type="match status" value="1"/>
</dbReference>
<dbReference type="NCBIfam" id="NF006762">
    <property type="entry name" value="PRK09283.1"/>
    <property type="match status" value="1"/>
</dbReference>
<dbReference type="SMART" id="SM01004">
    <property type="entry name" value="ALAD"/>
    <property type="match status" value="1"/>
</dbReference>
<keyword evidence="5" id="KW-0350">Heme biosynthesis</keyword>
<dbReference type="Gene3D" id="3.20.20.70">
    <property type="entry name" value="Aldolase class I"/>
    <property type="match status" value="1"/>
</dbReference>
<reference evidence="13" key="1">
    <citation type="submission" date="2021-04" db="EMBL/GenBank/DDBJ databases">
        <authorList>
            <person name="Rodrigo-Torres L."/>
            <person name="Arahal R. D."/>
            <person name="Lucena T."/>
        </authorList>
    </citation>
    <scope>NUCLEOTIDE SEQUENCE</scope>
    <source>
        <strain evidence="13">AS29M-1</strain>
    </source>
</reference>
<keyword evidence="7 11" id="KW-0627">Porphyrin biosynthesis</keyword>
<dbReference type="EC" id="4.2.1.24" evidence="3 11"/>
<evidence type="ECO:0000256" key="7">
    <source>
        <dbReference type="ARBA" id="ARBA00023244"/>
    </source>
</evidence>
<evidence type="ECO:0000256" key="4">
    <source>
        <dbReference type="ARBA" id="ARBA00020771"/>
    </source>
</evidence>
<keyword evidence="10" id="KW-0479">Metal-binding</keyword>
<evidence type="ECO:0000256" key="3">
    <source>
        <dbReference type="ARBA" id="ARBA00012053"/>
    </source>
</evidence>
<evidence type="ECO:0000256" key="10">
    <source>
        <dbReference type="PIRSR" id="PIRSR001415-5"/>
    </source>
</evidence>
<dbReference type="GO" id="GO:0004655">
    <property type="term" value="F:porphobilinogen synthase activity"/>
    <property type="evidence" value="ECO:0007669"/>
    <property type="project" value="UniProtKB-EC"/>
</dbReference>
<evidence type="ECO:0000256" key="8">
    <source>
        <dbReference type="ARBA" id="ARBA00047651"/>
    </source>
</evidence>
<feature type="binding site" evidence="10">
    <location>
        <position position="239"/>
    </location>
    <ligand>
        <name>Mg(2+)</name>
        <dbReference type="ChEBI" id="CHEBI:18420"/>
    </ligand>
</feature>
<dbReference type="KEGG" id="ptan:CRYO30217_02109"/>
<dbReference type="PIRSF" id="PIRSF001415">
    <property type="entry name" value="Porphbilin_synth"/>
    <property type="match status" value="1"/>
</dbReference>
<comment type="catalytic activity">
    <reaction evidence="8 11">
        <text>2 5-aminolevulinate = porphobilinogen + 2 H2O + H(+)</text>
        <dbReference type="Rhea" id="RHEA:24064"/>
        <dbReference type="ChEBI" id="CHEBI:15377"/>
        <dbReference type="ChEBI" id="CHEBI:15378"/>
        <dbReference type="ChEBI" id="CHEBI:58126"/>
        <dbReference type="ChEBI" id="CHEBI:356416"/>
        <dbReference type="EC" id="4.2.1.24"/>
    </reaction>
</comment>
<sequence>MELLNRSRRLRTSSAIRAMVRENSLSVDDFIVPLFVQEGKGVKSEIPSMPGYFRYSLDTLTEELHTILGLGLKSVLVFVKVGDELKDNSGKEAFNPNGFMQETIKHIKAVAPELYIMTDVALDPYSSVGHDGIVSNGKIVNDPTVETLCKMAVSHAEAGADMVAPSDMMDGRVLALRQALDNAGYQDVGIMSYAAKYASSFYGPFREALDSAPVDMKDIPKDKKTYQMDPANRKEAIKEILQDVEQGADILMVKPGMPYLDIVRDAANEIEQPISVYQVSGEYAMIKAAVANGWLNEKEVVLESLIAFKRAGASLIASYFAKDVAYWLKE</sequence>
<keyword evidence="10" id="KW-0460">Magnesium</keyword>
<dbReference type="InterPro" id="IPR030656">
    <property type="entry name" value="ALAD_AS"/>
</dbReference>
<evidence type="ECO:0000256" key="5">
    <source>
        <dbReference type="ARBA" id="ARBA00023133"/>
    </source>
</evidence>
<dbReference type="PANTHER" id="PTHR11458">
    <property type="entry name" value="DELTA-AMINOLEVULINIC ACID DEHYDRATASE"/>
    <property type="match status" value="1"/>
</dbReference>
<protein>
    <recommendedName>
        <fullName evidence="4 11">Delta-aminolevulinic acid dehydratase</fullName>
        <ecNumber evidence="3 11">4.2.1.24</ecNumber>
    </recommendedName>
</protein>
<evidence type="ECO:0000256" key="6">
    <source>
        <dbReference type="ARBA" id="ARBA00023239"/>
    </source>
</evidence>
<comment type="similarity">
    <text evidence="2 12">Belongs to the ALAD family.</text>
</comment>
<dbReference type="Proteomes" id="UP000683507">
    <property type="component" value="Chromosome"/>
</dbReference>
<feature type="active site" description="Schiff-base intermediate with substrate" evidence="9">
    <location>
        <position position="254"/>
    </location>
</feature>
<evidence type="ECO:0000313" key="14">
    <source>
        <dbReference type="Proteomes" id="UP000683507"/>
    </source>
</evidence>
<organism evidence="13 14">
    <name type="scientific">Parvicella tangerina</name>
    <dbReference type="NCBI Taxonomy" id="2829795"/>
    <lineage>
        <taxon>Bacteria</taxon>
        <taxon>Pseudomonadati</taxon>
        <taxon>Bacteroidota</taxon>
        <taxon>Flavobacteriia</taxon>
        <taxon>Flavobacteriales</taxon>
        <taxon>Parvicellaceae</taxon>
        <taxon>Parvicella</taxon>
    </lineage>
</organism>
<dbReference type="InterPro" id="IPR013785">
    <property type="entry name" value="Aldolase_TIM"/>
</dbReference>
<evidence type="ECO:0000256" key="2">
    <source>
        <dbReference type="ARBA" id="ARBA00008055"/>
    </source>
</evidence>
<dbReference type="AlphaFoldDB" id="A0A916JN15"/>
<gene>
    <name evidence="13" type="primary">hemB</name>
    <name evidence="13" type="ORF">CRYO30217_02109</name>
</gene>
<dbReference type="GO" id="GO:0006783">
    <property type="term" value="P:heme biosynthetic process"/>
    <property type="evidence" value="ECO:0007669"/>
    <property type="project" value="UniProtKB-KW"/>
</dbReference>
<dbReference type="GO" id="GO:0008270">
    <property type="term" value="F:zinc ion binding"/>
    <property type="evidence" value="ECO:0007669"/>
    <property type="project" value="TreeGrafter"/>
</dbReference>
<dbReference type="RefSeq" id="WP_258542323.1">
    <property type="nucleotide sequence ID" value="NZ_OU015584.1"/>
</dbReference>